<sequence length="74" mass="9199">MHIFYIFRPFREYLHIAAYFEKYCIWCIFGLFLSAYVAHIRRLCSTQLITLKYIVHLNYCGRYYFSITYPIFLY</sequence>
<comment type="caution">
    <text evidence="1">The sequence shown here is derived from an EMBL/GenBank/DDBJ whole genome shotgun (WGS) entry which is preliminary data.</text>
</comment>
<reference evidence="1" key="1">
    <citation type="submission" date="2023-11" db="EMBL/GenBank/DDBJ databases">
        <authorList>
            <person name="Poullet M."/>
        </authorList>
    </citation>
    <scope>NUCLEOTIDE SEQUENCE</scope>
    <source>
        <strain evidence="1">E1834</strain>
    </source>
</reference>
<gene>
    <name evidence="1" type="ORF">MENTE1834_LOCUS29479</name>
</gene>
<evidence type="ECO:0000313" key="2">
    <source>
        <dbReference type="Proteomes" id="UP001497535"/>
    </source>
</evidence>
<protein>
    <submittedName>
        <fullName evidence="1">Uncharacterized protein</fullName>
    </submittedName>
</protein>
<name>A0ACB0ZTC9_MELEN</name>
<organism evidence="1 2">
    <name type="scientific">Meloidogyne enterolobii</name>
    <name type="common">Root-knot nematode worm</name>
    <name type="synonym">Meloidogyne mayaguensis</name>
    <dbReference type="NCBI Taxonomy" id="390850"/>
    <lineage>
        <taxon>Eukaryota</taxon>
        <taxon>Metazoa</taxon>
        <taxon>Ecdysozoa</taxon>
        <taxon>Nematoda</taxon>
        <taxon>Chromadorea</taxon>
        <taxon>Rhabditida</taxon>
        <taxon>Tylenchina</taxon>
        <taxon>Tylenchomorpha</taxon>
        <taxon>Tylenchoidea</taxon>
        <taxon>Meloidogynidae</taxon>
        <taxon>Meloidogyninae</taxon>
        <taxon>Meloidogyne</taxon>
    </lineage>
</organism>
<accession>A0ACB0ZTC9</accession>
<proteinExistence type="predicted"/>
<evidence type="ECO:0000313" key="1">
    <source>
        <dbReference type="EMBL" id="CAK5082218.1"/>
    </source>
</evidence>
<dbReference type="EMBL" id="CAVMJV010000046">
    <property type="protein sequence ID" value="CAK5082218.1"/>
    <property type="molecule type" value="Genomic_DNA"/>
</dbReference>
<keyword evidence="2" id="KW-1185">Reference proteome</keyword>
<dbReference type="Proteomes" id="UP001497535">
    <property type="component" value="Unassembled WGS sequence"/>
</dbReference>